<accession>A0A0F9UGL6</accession>
<evidence type="ECO:0000313" key="1">
    <source>
        <dbReference type="EMBL" id="KKN92350.1"/>
    </source>
</evidence>
<proteinExistence type="predicted"/>
<dbReference type="AlphaFoldDB" id="A0A0F9UGL6"/>
<name>A0A0F9UGL6_9ZZZZ</name>
<dbReference type="InterPro" id="IPR036913">
    <property type="entry name" value="YegP-like_sf"/>
</dbReference>
<comment type="caution">
    <text evidence="1">The sequence shown here is derived from an EMBL/GenBank/DDBJ whole genome shotgun (WGS) entry which is preliminary data.</text>
</comment>
<protein>
    <submittedName>
        <fullName evidence="1">Uncharacterized protein</fullName>
    </submittedName>
</protein>
<dbReference type="EMBL" id="LAZR01000095">
    <property type="protein sequence ID" value="KKN92350.1"/>
    <property type="molecule type" value="Genomic_DNA"/>
</dbReference>
<gene>
    <name evidence="1" type="ORF">LCGC14_0208410</name>
</gene>
<organism evidence="1">
    <name type="scientific">marine sediment metagenome</name>
    <dbReference type="NCBI Taxonomy" id="412755"/>
    <lineage>
        <taxon>unclassified sequences</taxon>
        <taxon>metagenomes</taxon>
        <taxon>ecological metagenomes</taxon>
    </lineage>
</organism>
<reference evidence="1" key="1">
    <citation type="journal article" date="2015" name="Nature">
        <title>Complex archaea that bridge the gap between prokaryotes and eukaryotes.</title>
        <authorList>
            <person name="Spang A."/>
            <person name="Saw J.H."/>
            <person name="Jorgensen S.L."/>
            <person name="Zaremba-Niedzwiedzka K."/>
            <person name="Martijn J."/>
            <person name="Lind A.E."/>
            <person name="van Eijk R."/>
            <person name="Schleper C."/>
            <person name="Guy L."/>
            <person name="Ettema T.J."/>
        </authorList>
    </citation>
    <scope>NUCLEOTIDE SEQUENCE</scope>
</reference>
<dbReference type="SUPFAM" id="SSF160113">
    <property type="entry name" value="YegP-like"/>
    <property type="match status" value="1"/>
</dbReference>
<sequence length="68" mass="7533">MGIALSIEIYEDYGGPYEGKAGQFHWVFLDSSGQTHGPSIGFNSRWEAVADIERILATSIDKEEDNGR</sequence>